<name>A0ABV2ZPY9_9ACTN</name>
<dbReference type="EMBL" id="JBEZVE010000016">
    <property type="protein sequence ID" value="MEU3784619.1"/>
    <property type="molecule type" value="Genomic_DNA"/>
</dbReference>
<dbReference type="Proteomes" id="UP001550739">
    <property type="component" value="Unassembled WGS sequence"/>
</dbReference>
<dbReference type="Pfam" id="PF13602">
    <property type="entry name" value="ADH_zinc_N_2"/>
    <property type="match status" value="1"/>
</dbReference>
<proteinExistence type="predicted"/>
<comment type="caution">
    <text evidence="1">The sequence shown here is derived from an EMBL/GenBank/DDBJ whole genome shotgun (WGS) entry which is preliminary data.</text>
</comment>
<reference evidence="1 2" key="1">
    <citation type="submission" date="2024-06" db="EMBL/GenBank/DDBJ databases">
        <title>The Natural Products Discovery Center: Release of the First 8490 Sequenced Strains for Exploring Actinobacteria Biosynthetic Diversity.</title>
        <authorList>
            <person name="Kalkreuter E."/>
            <person name="Kautsar S.A."/>
            <person name="Yang D."/>
            <person name="Bader C.D."/>
            <person name="Teijaro C.N."/>
            <person name="Fluegel L."/>
            <person name="Davis C.M."/>
            <person name="Simpson J.R."/>
            <person name="Lauterbach L."/>
            <person name="Steele A.D."/>
            <person name="Gui C."/>
            <person name="Meng S."/>
            <person name="Li G."/>
            <person name="Viehrig K."/>
            <person name="Ye F."/>
            <person name="Su P."/>
            <person name="Kiefer A.F."/>
            <person name="Nichols A."/>
            <person name="Cepeda A.J."/>
            <person name="Yan W."/>
            <person name="Fan B."/>
            <person name="Jiang Y."/>
            <person name="Adhikari A."/>
            <person name="Zheng C.-J."/>
            <person name="Schuster L."/>
            <person name="Cowan T.M."/>
            <person name="Smanski M.J."/>
            <person name="Chevrette M.G."/>
            <person name="De Carvalho L.P.S."/>
            <person name="Shen B."/>
        </authorList>
    </citation>
    <scope>NUCLEOTIDE SEQUENCE [LARGE SCALE GENOMIC DNA]</scope>
    <source>
        <strain evidence="1 2">NPDC033843</strain>
    </source>
</reference>
<evidence type="ECO:0000313" key="1">
    <source>
        <dbReference type="EMBL" id="MEU3784619.1"/>
    </source>
</evidence>
<dbReference type="Gene3D" id="3.90.180.10">
    <property type="entry name" value="Medium-chain alcohol dehydrogenases, catalytic domain"/>
    <property type="match status" value="1"/>
</dbReference>
<dbReference type="Gene3D" id="3.40.50.720">
    <property type="entry name" value="NAD(P)-binding Rossmann-like Domain"/>
    <property type="match status" value="1"/>
</dbReference>
<accession>A0ABV2ZPY9</accession>
<evidence type="ECO:0000313" key="2">
    <source>
        <dbReference type="Proteomes" id="UP001550739"/>
    </source>
</evidence>
<dbReference type="RefSeq" id="WP_361706094.1">
    <property type="nucleotide sequence ID" value="NZ_JBEZVE010000016.1"/>
</dbReference>
<organism evidence="1 2">
    <name type="scientific">Streptomyces sp. 900129855</name>
    <dbReference type="NCBI Taxonomy" id="3155129"/>
    <lineage>
        <taxon>Bacteria</taxon>
        <taxon>Bacillati</taxon>
        <taxon>Actinomycetota</taxon>
        <taxon>Actinomycetes</taxon>
        <taxon>Kitasatosporales</taxon>
        <taxon>Streptomycetaceae</taxon>
        <taxon>Streptomyces</taxon>
    </lineage>
</organism>
<protein>
    <submittedName>
        <fullName evidence="1">Zinc-binding dehydrogenase</fullName>
    </submittedName>
</protein>
<keyword evidence="2" id="KW-1185">Reference proteome</keyword>
<gene>
    <name evidence="1" type="ORF">AB0E89_29395</name>
</gene>
<sequence>MTAPPWWITESPWWITASQAFSSGFGPQLADYARLAADGRLRVRVDRSFPLADAARVHELSGSGHARGKVLLRP</sequence>